<dbReference type="AlphaFoldDB" id="A0A974E161"/>
<evidence type="ECO:0000256" key="4">
    <source>
        <dbReference type="SAM" id="SignalP"/>
    </source>
</evidence>
<dbReference type="Gene3D" id="2.60.40.10">
    <property type="entry name" value="Immunoglobulins"/>
    <property type="match status" value="1"/>
</dbReference>
<name>A0A974E161_XENLA</name>
<evidence type="ECO:0000313" key="7">
    <source>
        <dbReference type="Proteomes" id="UP000694892"/>
    </source>
</evidence>
<keyword evidence="4" id="KW-0732">Signal</keyword>
<dbReference type="EMBL" id="CM004466">
    <property type="protein sequence ID" value="OCU01306.1"/>
    <property type="molecule type" value="Genomic_DNA"/>
</dbReference>
<dbReference type="InterPro" id="IPR036179">
    <property type="entry name" value="Ig-like_dom_sf"/>
</dbReference>
<evidence type="ECO:0000256" key="1">
    <source>
        <dbReference type="ARBA" id="ARBA00022859"/>
    </source>
</evidence>
<dbReference type="PANTHER" id="PTHR23266">
    <property type="entry name" value="IMMUNOGLOBULIN HEAVY CHAIN"/>
    <property type="match status" value="1"/>
</dbReference>
<accession>A0A974E161</accession>
<dbReference type="GO" id="GO:0019814">
    <property type="term" value="C:immunoglobulin complex"/>
    <property type="evidence" value="ECO:0007669"/>
    <property type="project" value="UniProtKB-KW"/>
</dbReference>
<evidence type="ECO:0000256" key="3">
    <source>
        <dbReference type="ARBA" id="ARBA00043265"/>
    </source>
</evidence>
<keyword evidence="1" id="KW-0391">Immunity</keyword>
<feature type="chain" id="PRO_5037754358" description="Immunoglobulin V-set domain-containing protein" evidence="4">
    <location>
        <begin position="19"/>
        <end position="123"/>
    </location>
</feature>
<dbReference type="GO" id="GO:0002250">
    <property type="term" value="P:adaptive immune response"/>
    <property type="evidence" value="ECO:0007669"/>
    <property type="project" value="UniProtKB-KW"/>
</dbReference>
<dbReference type="SUPFAM" id="SSF48726">
    <property type="entry name" value="Immunoglobulin"/>
    <property type="match status" value="1"/>
</dbReference>
<dbReference type="GO" id="GO:0005576">
    <property type="term" value="C:extracellular region"/>
    <property type="evidence" value="ECO:0007669"/>
    <property type="project" value="UniProtKB-ARBA"/>
</dbReference>
<organism evidence="6 7">
    <name type="scientific">Xenopus laevis</name>
    <name type="common">African clawed frog</name>
    <dbReference type="NCBI Taxonomy" id="8355"/>
    <lineage>
        <taxon>Eukaryota</taxon>
        <taxon>Metazoa</taxon>
        <taxon>Chordata</taxon>
        <taxon>Craniata</taxon>
        <taxon>Vertebrata</taxon>
        <taxon>Euteleostomi</taxon>
        <taxon>Amphibia</taxon>
        <taxon>Batrachia</taxon>
        <taxon>Anura</taxon>
        <taxon>Pipoidea</taxon>
        <taxon>Pipidae</taxon>
        <taxon>Xenopodinae</taxon>
        <taxon>Xenopus</taxon>
        <taxon>Xenopus</taxon>
    </lineage>
</organism>
<evidence type="ECO:0000313" key="6">
    <source>
        <dbReference type="EMBL" id="OCU01306.1"/>
    </source>
</evidence>
<proteinExistence type="predicted"/>
<protein>
    <recommendedName>
        <fullName evidence="5">Immunoglobulin V-set domain-containing protein</fullName>
    </recommendedName>
</protein>
<sequence>MSLIFFFSFIPVLPCVLSQVTVSLSAPEFVKPLEKLKLVCKVSGALITDGSKIHSVDFIRQFSGSRLESLAHMNYAAGTGLNPALQSRLTISRNTMKNEAYLEISGMTVQDTAMYYCAQCLII</sequence>
<feature type="domain" description="Immunoglobulin V-set" evidence="5">
    <location>
        <begin position="35"/>
        <end position="119"/>
    </location>
</feature>
<dbReference type="SMART" id="SM00406">
    <property type="entry name" value="IGv"/>
    <property type="match status" value="1"/>
</dbReference>
<keyword evidence="2" id="KW-1064">Adaptive immunity</keyword>
<dbReference type="InterPro" id="IPR013106">
    <property type="entry name" value="Ig_V-set"/>
</dbReference>
<evidence type="ECO:0000256" key="2">
    <source>
        <dbReference type="ARBA" id="ARBA00023130"/>
    </source>
</evidence>
<dbReference type="InterPro" id="IPR050199">
    <property type="entry name" value="IgHV"/>
</dbReference>
<keyword evidence="3" id="KW-1280">Immunoglobulin</keyword>
<reference evidence="7" key="1">
    <citation type="journal article" date="2016" name="Nature">
        <title>Genome evolution in the allotetraploid frog Xenopus laevis.</title>
        <authorList>
            <person name="Session A.M."/>
            <person name="Uno Y."/>
            <person name="Kwon T."/>
            <person name="Chapman J.A."/>
            <person name="Toyoda A."/>
            <person name="Takahashi S."/>
            <person name="Fukui A."/>
            <person name="Hikosaka A."/>
            <person name="Suzuki A."/>
            <person name="Kondo M."/>
            <person name="van Heeringen S.J."/>
            <person name="Quigley I."/>
            <person name="Heinz S."/>
            <person name="Ogino H."/>
            <person name="Ochi H."/>
            <person name="Hellsten U."/>
            <person name="Lyons J.B."/>
            <person name="Simakov O."/>
            <person name="Putnam N."/>
            <person name="Stites J."/>
            <person name="Kuroki Y."/>
            <person name="Tanaka T."/>
            <person name="Michiue T."/>
            <person name="Watanabe M."/>
            <person name="Bogdanovic O."/>
            <person name="Lister R."/>
            <person name="Georgiou G."/>
            <person name="Paranjpe S.S."/>
            <person name="van Kruijsbergen I."/>
            <person name="Shu S."/>
            <person name="Carlson J."/>
            <person name="Kinoshita T."/>
            <person name="Ohta Y."/>
            <person name="Mawaribuchi S."/>
            <person name="Jenkins J."/>
            <person name="Grimwood J."/>
            <person name="Schmutz J."/>
            <person name="Mitros T."/>
            <person name="Mozaffari S.V."/>
            <person name="Suzuki Y."/>
            <person name="Haramoto Y."/>
            <person name="Yamamoto T.S."/>
            <person name="Takagi C."/>
            <person name="Heald R."/>
            <person name="Miller K."/>
            <person name="Haudenschild C."/>
            <person name="Kitzman J."/>
            <person name="Nakayama T."/>
            <person name="Izutsu Y."/>
            <person name="Robert J."/>
            <person name="Fortriede J."/>
            <person name="Burns K."/>
            <person name="Lotay V."/>
            <person name="Karimi K."/>
            <person name="Yasuoka Y."/>
            <person name="Dichmann D.S."/>
            <person name="Flajnik M.F."/>
            <person name="Houston D.W."/>
            <person name="Shendure J."/>
            <person name="DuPasquier L."/>
            <person name="Vize P.D."/>
            <person name="Zorn A.M."/>
            <person name="Ito M."/>
            <person name="Marcotte E.M."/>
            <person name="Wallingford J.B."/>
            <person name="Ito Y."/>
            <person name="Asashima M."/>
            <person name="Ueno N."/>
            <person name="Matsuda Y."/>
            <person name="Veenstra G.J."/>
            <person name="Fujiyama A."/>
            <person name="Harland R.M."/>
            <person name="Taira M."/>
            <person name="Rokhsar D.S."/>
        </authorList>
    </citation>
    <scope>NUCLEOTIDE SEQUENCE [LARGE SCALE GENOMIC DNA]</scope>
    <source>
        <strain evidence="7">J</strain>
    </source>
</reference>
<dbReference type="InterPro" id="IPR013783">
    <property type="entry name" value="Ig-like_fold"/>
</dbReference>
<dbReference type="Proteomes" id="UP000694892">
    <property type="component" value="Chromosome 1L"/>
</dbReference>
<evidence type="ECO:0000259" key="5">
    <source>
        <dbReference type="SMART" id="SM00406"/>
    </source>
</evidence>
<gene>
    <name evidence="6" type="ORF">XELAEV_18007096mg</name>
</gene>
<feature type="signal peptide" evidence="4">
    <location>
        <begin position="1"/>
        <end position="18"/>
    </location>
</feature>